<keyword evidence="3" id="KW-1133">Transmembrane helix</keyword>
<dbReference type="AlphaFoldDB" id="A0A367Z0L6"/>
<protein>
    <submittedName>
        <fullName evidence="5">LytR family transcriptional regulator</fullName>
    </submittedName>
</protein>
<dbReference type="RefSeq" id="WP_114125521.1">
    <property type="nucleotide sequence ID" value="NZ_QOUI01000002.1"/>
</dbReference>
<feature type="compositionally biased region" description="Pro residues" evidence="2">
    <location>
        <begin position="67"/>
        <end position="76"/>
    </location>
</feature>
<keyword evidence="6" id="KW-1185">Reference proteome</keyword>
<dbReference type="EMBL" id="QOUI01000002">
    <property type="protein sequence ID" value="RCK70751.1"/>
    <property type="molecule type" value="Genomic_DNA"/>
</dbReference>
<feature type="region of interest" description="Disordered" evidence="2">
    <location>
        <begin position="1"/>
        <end position="86"/>
    </location>
</feature>
<feature type="compositionally biased region" description="Basic and acidic residues" evidence="2">
    <location>
        <begin position="37"/>
        <end position="65"/>
    </location>
</feature>
<feature type="compositionally biased region" description="Basic and acidic residues" evidence="2">
    <location>
        <begin position="1"/>
        <end position="23"/>
    </location>
</feature>
<evidence type="ECO:0000256" key="3">
    <source>
        <dbReference type="SAM" id="Phobius"/>
    </source>
</evidence>
<dbReference type="InterPro" id="IPR004474">
    <property type="entry name" value="LytR_CpsA_psr"/>
</dbReference>
<accession>A0A367Z0L6</accession>
<dbReference type="PANTHER" id="PTHR33392:SF6">
    <property type="entry name" value="POLYISOPRENYL-TEICHOIC ACID--PEPTIDOGLYCAN TEICHOIC ACID TRANSFERASE TAGU"/>
    <property type="match status" value="1"/>
</dbReference>
<feature type="transmembrane region" description="Helical" evidence="3">
    <location>
        <begin position="95"/>
        <end position="118"/>
    </location>
</feature>
<dbReference type="Gene3D" id="3.40.630.190">
    <property type="entry name" value="LCP protein"/>
    <property type="match status" value="1"/>
</dbReference>
<evidence type="ECO:0000313" key="5">
    <source>
        <dbReference type="EMBL" id="RCK70751.1"/>
    </source>
</evidence>
<comment type="caution">
    <text evidence="5">The sequence shown here is derived from an EMBL/GenBank/DDBJ whole genome shotgun (WGS) entry which is preliminary data.</text>
</comment>
<name>A0A367Z0L6_9ACTN</name>
<gene>
    <name evidence="5" type="ORF">DT076_04940</name>
</gene>
<evidence type="ECO:0000256" key="2">
    <source>
        <dbReference type="SAM" id="MobiDB-lite"/>
    </source>
</evidence>
<dbReference type="Pfam" id="PF03816">
    <property type="entry name" value="LytR_cpsA_psr"/>
    <property type="match status" value="1"/>
</dbReference>
<dbReference type="Proteomes" id="UP000252770">
    <property type="component" value="Unassembled WGS sequence"/>
</dbReference>
<feature type="domain" description="Cell envelope-related transcriptional attenuator" evidence="4">
    <location>
        <begin position="169"/>
        <end position="312"/>
    </location>
</feature>
<dbReference type="PANTHER" id="PTHR33392">
    <property type="entry name" value="POLYISOPRENYL-TEICHOIC ACID--PEPTIDOGLYCAN TEICHOIC ACID TRANSFERASE TAGU"/>
    <property type="match status" value="1"/>
</dbReference>
<dbReference type="NCBIfam" id="TIGR00350">
    <property type="entry name" value="lytR_cpsA_psr"/>
    <property type="match status" value="1"/>
</dbReference>
<evidence type="ECO:0000313" key="6">
    <source>
        <dbReference type="Proteomes" id="UP000252770"/>
    </source>
</evidence>
<sequence length="407" mass="44287">MGPDSRNDDLDWLYRREPRDRPVTPEQTRMMSDEELSELRARTEQHDRDAGARQPRPEPSRREPVRPVAPPPPPDDPYTTPTRTRTRRRHPVRRFFAVLGVLLLAMLVWLVGVPVYAWTQGDDVEAFPTGERPDGQPGELYLLVGSDSREGLSEEERDRLGTGDAEGRRADTMMLLYVPSEGPPALISLPRDSYLEIPDNGSNKLNAAYAFGGPQLLTATVEQNTGLRVDHYVEIGFGGFVGVIDAVGGIEMCVEEPIKDKASRLDLEAGCQTMDGGTALGYVRMRKADPRGDLGRVERQREMLGALAQEVASPATVLNPVRYWNLNRAVAGALSTDPGTGLFDAGAMALAVARVSGGDGLTLTVPVGDPDYATSAGSSVLWDSEDAPEMFEAIARGDSAALAQFTE</sequence>
<comment type="similarity">
    <text evidence="1">Belongs to the LytR/CpsA/Psr (LCP) family.</text>
</comment>
<evidence type="ECO:0000256" key="1">
    <source>
        <dbReference type="ARBA" id="ARBA00006068"/>
    </source>
</evidence>
<reference evidence="5 6" key="1">
    <citation type="submission" date="2018-07" db="EMBL/GenBank/DDBJ databases">
        <title>Desertimonas flava gen. nov. sp. nov.</title>
        <authorList>
            <person name="Liu S."/>
        </authorList>
    </citation>
    <scope>NUCLEOTIDE SEQUENCE [LARGE SCALE GENOMIC DNA]</scope>
    <source>
        <strain evidence="5 6">16Sb5-5</strain>
    </source>
</reference>
<evidence type="ECO:0000259" key="4">
    <source>
        <dbReference type="Pfam" id="PF03816"/>
    </source>
</evidence>
<keyword evidence="3" id="KW-0472">Membrane</keyword>
<keyword evidence="3" id="KW-0812">Transmembrane</keyword>
<proteinExistence type="inferred from homology"/>
<dbReference type="InterPro" id="IPR050922">
    <property type="entry name" value="LytR/CpsA/Psr_CW_biosynth"/>
</dbReference>
<organism evidence="5 6">
    <name type="scientific">Desertihabitans brevis</name>
    <dbReference type="NCBI Taxonomy" id="2268447"/>
    <lineage>
        <taxon>Bacteria</taxon>
        <taxon>Bacillati</taxon>
        <taxon>Actinomycetota</taxon>
        <taxon>Actinomycetes</taxon>
        <taxon>Propionibacteriales</taxon>
        <taxon>Propionibacteriaceae</taxon>
        <taxon>Desertihabitans</taxon>
    </lineage>
</organism>